<evidence type="ECO:0000256" key="5">
    <source>
        <dbReference type="ARBA" id="ARBA00014400"/>
    </source>
</evidence>
<dbReference type="SUPFAM" id="SSF50156">
    <property type="entry name" value="PDZ domain-like"/>
    <property type="match status" value="1"/>
</dbReference>
<dbReference type="PANTHER" id="PTHR13325:SF3">
    <property type="entry name" value="MEMBRANE-BOUND TRANSCRIPTION FACTOR SITE-2 PROTEASE"/>
    <property type="match status" value="1"/>
</dbReference>
<accession>A0AAN9VDQ2</accession>
<evidence type="ECO:0000259" key="12">
    <source>
        <dbReference type="Pfam" id="PF02163"/>
    </source>
</evidence>
<dbReference type="Proteomes" id="UP001378592">
    <property type="component" value="Unassembled WGS sequence"/>
</dbReference>
<keyword evidence="7 11" id="KW-1133">Transmembrane helix</keyword>
<evidence type="ECO:0000256" key="1">
    <source>
        <dbReference type="ARBA" id="ARBA00001350"/>
    </source>
</evidence>
<dbReference type="GO" id="GO:1905897">
    <property type="term" value="P:regulation of response to endoplasmic reticulum stress"/>
    <property type="evidence" value="ECO:0007669"/>
    <property type="project" value="TreeGrafter"/>
</dbReference>
<feature type="transmembrane region" description="Helical" evidence="11">
    <location>
        <begin position="196"/>
        <end position="219"/>
    </location>
</feature>
<dbReference type="InterPro" id="IPR001193">
    <property type="entry name" value="MBTPS2"/>
</dbReference>
<proteinExistence type="inferred from homology"/>
<name>A0AAN9VDQ2_9ORTH</name>
<evidence type="ECO:0000256" key="3">
    <source>
        <dbReference type="ARBA" id="ARBA00009989"/>
    </source>
</evidence>
<evidence type="ECO:0000256" key="11">
    <source>
        <dbReference type="SAM" id="Phobius"/>
    </source>
</evidence>
<keyword evidence="6 11" id="KW-0812">Transmembrane</keyword>
<evidence type="ECO:0000313" key="13">
    <source>
        <dbReference type="EMBL" id="KAK7789541.1"/>
    </source>
</evidence>
<comment type="subcellular location">
    <subcellularLocation>
        <location evidence="2">Endomembrane system</location>
        <topology evidence="2">Multi-pass membrane protein</topology>
    </subcellularLocation>
</comment>
<dbReference type="InterPro" id="IPR008915">
    <property type="entry name" value="Peptidase_M50"/>
</dbReference>
<dbReference type="GO" id="GO:0005737">
    <property type="term" value="C:cytoplasm"/>
    <property type="evidence" value="ECO:0007669"/>
    <property type="project" value="TreeGrafter"/>
</dbReference>
<comment type="caution">
    <text evidence="13">The sequence shown here is derived from an EMBL/GenBank/DDBJ whole genome shotgun (WGS) entry which is preliminary data.</text>
</comment>
<protein>
    <recommendedName>
        <fullName evidence="5">Membrane-bound transcription factor site-2 protease</fullName>
        <ecNumber evidence="4">3.4.24.85</ecNumber>
    </recommendedName>
    <alternativeName>
        <fullName evidence="9">Endopeptidase S2P</fullName>
    </alternativeName>
</protein>
<comment type="function">
    <text evidence="10">Zinc metalloprotease that mediates intramembrane proteolysis of proteins such as ATF6, ATF6B, SREBF1/SREBP1 and SREBF2/SREBP2. Catalyzes the second step in the proteolytic activation of the sterol regulatory element-binding proteins (SREBPs) SREBF1/SREBP1 and SREBF2/SREBP2: cleaves SREBPs within the first transmembrane segment, thereby releasing the N-terminal segment with a portion of the transmembrane segment attached. Mature N-terminal SREBP fragments shuttle to the nucleus and activate gene transcription. Also mediates the second step in the proteolytic activation of the cyclic AMP-dependent transcription factor ATF-6 (ATF6 and ATF6B). Involved in intramembrane proteolysis during bone formation. In astrocytes and osteoblasts, upon DNA damage and ER stress, mediates the second step of the regulated intramembrane proteolytic activation of the transcription factor CREB3L1, leading to the inhibition of cell-cycle progression.</text>
</comment>
<evidence type="ECO:0000313" key="14">
    <source>
        <dbReference type="Proteomes" id="UP001378592"/>
    </source>
</evidence>
<evidence type="ECO:0000256" key="10">
    <source>
        <dbReference type="ARBA" id="ARBA00045828"/>
    </source>
</evidence>
<feature type="domain" description="Peptidase M50" evidence="12">
    <location>
        <begin position="132"/>
        <end position="450"/>
    </location>
</feature>
<evidence type="ECO:0000256" key="8">
    <source>
        <dbReference type="ARBA" id="ARBA00023136"/>
    </source>
</evidence>
<dbReference type="PRINTS" id="PR01000">
    <property type="entry name" value="SREBPS2PTASE"/>
</dbReference>
<sequence length="463" mass="50869">MDPLNILIIIGLLHCALFFLDTFFKSCSHYPYLYFLQNTGLQIEAFKIRWFTTAFNRIIQKWGTWHPKLLQCWFTVGSWFSLGLLPLATYVIIKASIDLWQTDGDGVVSQQTLVLEPMVPGLNLPLSDLGYYAITLVTCSIVHEVGHAIAAVREDVHISGLGVLLVLVLPIAYVHLNTEQLQALPPKRQLRILCAGIWHNVVLTVGAAVLLALLPLLFYPAFDSGSGVAVQSIDMGSPVLGVTGLRSGDRVVAVNQCEVLDSDSWYTCIVQAVKQPSPGYCISAELVKEHDESIPVRQLAAGAVECCGPRSSDHLCFEYLEGEEGTLELPQHSCLPGRIVVEAAELMCGAARDCTQGLHCMVPSLENNTKLVRIERLDAKVVLFLGHPAEVYRTVVVSDYVPLYFFISSSIPEVVTRLCKYITIFSAGLAVINVIPCFGLDGQYIVRALADFLLVVMAEAYDG</sequence>
<dbReference type="EMBL" id="JAZDUA010000740">
    <property type="protein sequence ID" value="KAK7789541.1"/>
    <property type="molecule type" value="Genomic_DNA"/>
</dbReference>
<organism evidence="13 14">
    <name type="scientific">Gryllus longicercus</name>
    <dbReference type="NCBI Taxonomy" id="2509291"/>
    <lineage>
        <taxon>Eukaryota</taxon>
        <taxon>Metazoa</taxon>
        <taxon>Ecdysozoa</taxon>
        <taxon>Arthropoda</taxon>
        <taxon>Hexapoda</taxon>
        <taxon>Insecta</taxon>
        <taxon>Pterygota</taxon>
        <taxon>Neoptera</taxon>
        <taxon>Polyneoptera</taxon>
        <taxon>Orthoptera</taxon>
        <taxon>Ensifera</taxon>
        <taxon>Gryllidea</taxon>
        <taxon>Grylloidea</taxon>
        <taxon>Gryllidae</taxon>
        <taxon>Gryllinae</taxon>
        <taxon>Gryllus</taxon>
    </lineage>
</organism>
<evidence type="ECO:0000256" key="9">
    <source>
        <dbReference type="ARBA" id="ARBA00032658"/>
    </source>
</evidence>
<dbReference type="AlphaFoldDB" id="A0AAN9VDQ2"/>
<evidence type="ECO:0000256" key="2">
    <source>
        <dbReference type="ARBA" id="ARBA00004127"/>
    </source>
</evidence>
<dbReference type="GO" id="GO:0031293">
    <property type="term" value="P:membrane protein intracellular domain proteolysis"/>
    <property type="evidence" value="ECO:0007669"/>
    <property type="project" value="TreeGrafter"/>
</dbReference>
<evidence type="ECO:0000256" key="4">
    <source>
        <dbReference type="ARBA" id="ARBA00012347"/>
    </source>
</evidence>
<keyword evidence="8 11" id="KW-0472">Membrane</keyword>
<dbReference type="GO" id="GO:0004222">
    <property type="term" value="F:metalloendopeptidase activity"/>
    <property type="evidence" value="ECO:0007669"/>
    <property type="project" value="InterPro"/>
</dbReference>
<dbReference type="Pfam" id="PF02163">
    <property type="entry name" value="Peptidase_M50"/>
    <property type="match status" value="1"/>
</dbReference>
<comment type="similarity">
    <text evidence="3">Belongs to the peptidase M50A family.</text>
</comment>
<feature type="transmembrane region" description="Helical" evidence="11">
    <location>
        <begin position="129"/>
        <end position="146"/>
    </location>
</feature>
<dbReference type="PANTHER" id="PTHR13325">
    <property type="entry name" value="PROTEASE M50 MEMBRANE-BOUND TRANSCRIPTION FACTOR SITE 2 PROTEASE"/>
    <property type="match status" value="1"/>
</dbReference>
<feature type="transmembrane region" description="Helical" evidence="11">
    <location>
        <begin position="158"/>
        <end position="176"/>
    </location>
</feature>
<dbReference type="EC" id="3.4.24.85" evidence="4"/>
<dbReference type="InterPro" id="IPR036034">
    <property type="entry name" value="PDZ_sf"/>
</dbReference>
<feature type="transmembrane region" description="Helical" evidence="11">
    <location>
        <begin position="6"/>
        <end position="24"/>
    </location>
</feature>
<evidence type="ECO:0000256" key="6">
    <source>
        <dbReference type="ARBA" id="ARBA00022692"/>
    </source>
</evidence>
<comment type="catalytic activity">
    <reaction evidence="1">
        <text>Cleaves several transcription factors that are type-2 transmembrane proteins within membrane-spanning domains. Known substrates include sterol regulatory element-binding protein (SREBP) -1, SREBP-2 and forms of the transcriptional activator ATF6. SREBP-2 is cleaved at the site 477-DRSRILL-|-CVLTFLCLSFNPLTSLLQWGGA-505. The residues Asn-Pro, 11 residues distal to the site of cleavage in the membrane-spanning domain, are important for cleavage by S2P endopeptidase. Replacement of either of these residues does not prevent cleavage, but there is no cleavage if both of these residues are replaced.</text>
        <dbReference type="EC" id="3.4.24.85"/>
    </reaction>
</comment>
<gene>
    <name evidence="13" type="ORF">R5R35_010321</name>
</gene>
<evidence type="ECO:0000256" key="7">
    <source>
        <dbReference type="ARBA" id="ARBA00022989"/>
    </source>
</evidence>
<reference evidence="13 14" key="1">
    <citation type="submission" date="2024-03" db="EMBL/GenBank/DDBJ databases">
        <title>The genome assembly and annotation of the cricket Gryllus longicercus Weissman &amp; Gray.</title>
        <authorList>
            <person name="Szrajer S."/>
            <person name="Gray D."/>
            <person name="Ylla G."/>
        </authorList>
    </citation>
    <scope>NUCLEOTIDE SEQUENCE [LARGE SCALE GENOMIC DNA]</scope>
    <source>
        <strain evidence="13">DAG 2021-001</strain>
        <tissue evidence="13">Whole body minus gut</tissue>
    </source>
</reference>
<keyword evidence="14" id="KW-1185">Reference proteome</keyword>
<dbReference type="GO" id="GO:0016020">
    <property type="term" value="C:membrane"/>
    <property type="evidence" value="ECO:0007669"/>
    <property type="project" value="InterPro"/>
</dbReference>
<feature type="transmembrane region" description="Helical" evidence="11">
    <location>
        <begin position="70"/>
        <end position="93"/>
    </location>
</feature>
<dbReference type="GO" id="GO:0012505">
    <property type="term" value="C:endomembrane system"/>
    <property type="evidence" value="ECO:0007669"/>
    <property type="project" value="UniProtKB-SubCell"/>
</dbReference>